<dbReference type="InterPro" id="IPR037185">
    <property type="entry name" value="EmrE-like"/>
</dbReference>
<feature type="non-terminal residue" evidence="2">
    <location>
        <position position="1"/>
    </location>
</feature>
<organism evidence="2">
    <name type="scientific">marine metagenome</name>
    <dbReference type="NCBI Taxonomy" id="408172"/>
    <lineage>
        <taxon>unclassified sequences</taxon>
        <taxon>metagenomes</taxon>
        <taxon>ecological metagenomes</taxon>
    </lineage>
</organism>
<keyword evidence="1" id="KW-1133">Transmembrane helix</keyword>
<name>A0A382LEL1_9ZZZZ</name>
<sequence length="57" mass="6458">SISALIYTKLGWTLLFGYLFWGSLPEPLEWLGVLLIILSSWMIVFRVTPSTRLGSVD</sequence>
<gene>
    <name evidence="2" type="ORF">METZ01_LOCUS286145</name>
</gene>
<proteinExistence type="predicted"/>
<evidence type="ECO:0008006" key="3">
    <source>
        <dbReference type="Google" id="ProtNLM"/>
    </source>
</evidence>
<feature type="transmembrane region" description="Helical" evidence="1">
    <location>
        <begin position="7"/>
        <end position="24"/>
    </location>
</feature>
<protein>
    <recommendedName>
        <fullName evidence="3">EamA domain-containing protein</fullName>
    </recommendedName>
</protein>
<keyword evidence="1" id="KW-0812">Transmembrane</keyword>
<evidence type="ECO:0000256" key="1">
    <source>
        <dbReference type="SAM" id="Phobius"/>
    </source>
</evidence>
<feature type="transmembrane region" description="Helical" evidence="1">
    <location>
        <begin position="30"/>
        <end position="48"/>
    </location>
</feature>
<reference evidence="2" key="1">
    <citation type="submission" date="2018-05" db="EMBL/GenBank/DDBJ databases">
        <authorList>
            <person name="Lanie J.A."/>
            <person name="Ng W.-L."/>
            <person name="Kazmierczak K.M."/>
            <person name="Andrzejewski T.M."/>
            <person name="Davidsen T.M."/>
            <person name="Wayne K.J."/>
            <person name="Tettelin H."/>
            <person name="Glass J.I."/>
            <person name="Rusch D."/>
            <person name="Podicherti R."/>
            <person name="Tsui H.-C.T."/>
            <person name="Winkler M.E."/>
        </authorList>
    </citation>
    <scope>NUCLEOTIDE SEQUENCE</scope>
</reference>
<dbReference type="EMBL" id="UINC01085592">
    <property type="protein sequence ID" value="SVC33291.1"/>
    <property type="molecule type" value="Genomic_DNA"/>
</dbReference>
<dbReference type="AlphaFoldDB" id="A0A382LEL1"/>
<evidence type="ECO:0000313" key="2">
    <source>
        <dbReference type="EMBL" id="SVC33291.1"/>
    </source>
</evidence>
<keyword evidence="1" id="KW-0472">Membrane</keyword>
<accession>A0A382LEL1</accession>
<dbReference type="SUPFAM" id="SSF103481">
    <property type="entry name" value="Multidrug resistance efflux transporter EmrE"/>
    <property type="match status" value="1"/>
</dbReference>